<accession>A0A817FBJ4</accession>
<dbReference type="Proteomes" id="UP000675881">
    <property type="component" value="Unassembled WGS sequence"/>
</dbReference>
<evidence type="ECO:0000256" key="1">
    <source>
        <dbReference type="SAM" id="MobiDB-lite"/>
    </source>
</evidence>
<comment type="caution">
    <text evidence="2">The sequence shown here is derived from an EMBL/GenBank/DDBJ whole genome shotgun (WGS) entry which is preliminary data.</text>
</comment>
<evidence type="ECO:0000313" key="3">
    <source>
        <dbReference type="Proteomes" id="UP000675881"/>
    </source>
</evidence>
<organism evidence="2 3">
    <name type="scientific">Lepeophtheirus salmonis</name>
    <name type="common">Salmon louse</name>
    <name type="synonym">Caligus salmonis</name>
    <dbReference type="NCBI Taxonomy" id="72036"/>
    <lineage>
        <taxon>Eukaryota</taxon>
        <taxon>Metazoa</taxon>
        <taxon>Ecdysozoa</taxon>
        <taxon>Arthropoda</taxon>
        <taxon>Crustacea</taxon>
        <taxon>Multicrustacea</taxon>
        <taxon>Hexanauplia</taxon>
        <taxon>Copepoda</taxon>
        <taxon>Siphonostomatoida</taxon>
        <taxon>Caligidae</taxon>
        <taxon>Lepeophtheirus</taxon>
    </lineage>
</organism>
<dbReference type="AlphaFoldDB" id="A0A817FBJ4"/>
<gene>
    <name evidence="2" type="ORF">LSAA_85</name>
</gene>
<feature type="region of interest" description="Disordered" evidence="1">
    <location>
        <begin position="1"/>
        <end position="22"/>
    </location>
</feature>
<reference evidence="2" key="1">
    <citation type="submission" date="2021-02" db="EMBL/GenBank/DDBJ databases">
        <authorList>
            <person name="Bekaert M."/>
        </authorList>
    </citation>
    <scope>NUCLEOTIDE SEQUENCE</scope>
    <source>
        <strain evidence="2">IoA-00</strain>
    </source>
</reference>
<name>A0A817FBJ4_LEPSM</name>
<keyword evidence="3" id="KW-1185">Reference proteome</keyword>
<dbReference type="EMBL" id="CAJNVT010000014">
    <property type="protein sequence ID" value="CAF2741860.1"/>
    <property type="molecule type" value="Genomic_DNA"/>
</dbReference>
<sequence length="337" mass="37230">MKTTQHRLSHGDRKKTTDAVTSTSSLLWNKPYRTSQPANNLCSSKSAVSTAKPDPEQVLVECDLPETLFASQDPKASHLKKVNCPEADLYGNCIQCSVPPVRAVCSGMSEHECLNESVYHVVRFNAPRFGNDRRRLASGKAFDSKKHSEAKAISSFSMSRCIEKSGKFAETRECSQCPVHCMNRFEALEEVRDTMAKARECIVEPAAKASYKQALLRKAEGIVEVGRRIGPSWFGGSSKEKSVLEEAKPPPEEVLTEWESVFLAPSVKDSRNPVAIIDPMDVLMNEATIRGAKYSTQLVMESLMNGLKRSGAPGALIDYVNMFYENAVVMVKRGAEC</sequence>
<evidence type="ECO:0000313" key="2">
    <source>
        <dbReference type="EMBL" id="CAF2741860.1"/>
    </source>
</evidence>
<proteinExistence type="predicted"/>
<protein>
    <submittedName>
        <fullName evidence="2">(salmon louse) hypothetical protein</fullName>
    </submittedName>
</protein>